<reference evidence="6 7" key="1">
    <citation type="submission" date="2016-11" db="EMBL/GenBank/DDBJ databases">
        <authorList>
            <person name="Jaros S."/>
            <person name="Januszkiewicz K."/>
            <person name="Wedrychowicz H."/>
        </authorList>
    </citation>
    <scope>NUCLEOTIDE SEQUENCE [LARGE SCALE GENOMIC DNA]</scope>
    <source>
        <strain evidence="6 7">DSM 43832</strain>
    </source>
</reference>
<dbReference type="InterPro" id="IPR009057">
    <property type="entry name" value="Homeodomain-like_sf"/>
</dbReference>
<dbReference type="RefSeq" id="WP_073456509.1">
    <property type="nucleotide sequence ID" value="NZ_CALGVN010000051.1"/>
</dbReference>
<keyword evidence="2 4" id="KW-0238">DNA-binding</keyword>
<keyword evidence="1" id="KW-0805">Transcription regulation</keyword>
<dbReference type="InterPro" id="IPR001647">
    <property type="entry name" value="HTH_TetR"/>
</dbReference>
<dbReference type="OrthoDB" id="9806334at2"/>
<dbReference type="PROSITE" id="PS50977">
    <property type="entry name" value="HTH_TETR_2"/>
    <property type="match status" value="1"/>
</dbReference>
<dbReference type="InterPro" id="IPR050109">
    <property type="entry name" value="HTH-type_TetR-like_transc_reg"/>
</dbReference>
<dbReference type="AlphaFoldDB" id="A0A1M6RW67"/>
<dbReference type="GO" id="GO:0000976">
    <property type="term" value="F:transcription cis-regulatory region binding"/>
    <property type="evidence" value="ECO:0007669"/>
    <property type="project" value="TreeGrafter"/>
</dbReference>
<dbReference type="SUPFAM" id="SSF46689">
    <property type="entry name" value="Homeodomain-like"/>
    <property type="match status" value="1"/>
</dbReference>
<protein>
    <submittedName>
        <fullName evidence="6">Transcriptional regulator, TetR family</fullName>
    </submittedName>
</protein>
<evidence type="ECO:0000256" key="2">
    <source>
        <dbReference type="ARBA" id="ARBA00023125"/>
    </source>
</evidence>
<dbReference type="EMBL" id="FRAP01000005">
    <property type="protein sequence ID" value="SHK36716.1"/>
    <property type="molecule type" value="Genomic_DNA"/>
</dbReference>
<feature type="domain" description="HTH tetR-type" evidence="5">
    <location>
        <begin position="14"/>
        <end position="74"/>
    </location>
</feature>
<dbReference type="SUPFAM" id="SSF48498">
    <property type="entry name" value="Tetracyclin repressor-like, C-terminal domain"/>
    <property type="match status" value="1"/>
</dbReference>
<evidence type="ECO:0000313" key="7">
    <source>
        <dbReference type="Proteomes" id="UP000184363"/>
    </source>
</evidence>
<dbReference type="PRINTS" id="PR00455">
    <property type="entry name" value="HTHTETR"/>
</dbReference>
<dbReference type="PANTHER" id="PTHR30055">
    <property type="entry name" value="HTH-TYPE TRANSCRIPTIONAL REGULATOR RUTR"/>
    <property type="match status" value="1"/>
</dbReference>
<keyword evidence="3" id="KW-0804">Transcription</keyword>
<dbReference type="STRING" id="1848.SAMN05443637_105190"/>
<accession>A0A1M6RW67</accession>
<sequence>MPPSADRPLTFTQQARRQQLIEVTVAAIAEVGYARCSLQHIADAAGITKAAVIYHFPTRNALVKAAYDHVIGQLVDHVGARVAAAEGPAAAVEAYVMGMLEHLTARPDRIRMITEALDSSGTGIDDRADRPARWRPLADLIEAAVAAGEYREGIDARAVAVGLGGAIDGLLAEFLDDPGFDAVGAGVGLLDLLRPGLSTPERGSASRTNLW</sequence>
<dbReference type="Pfam" id="PF00440">
    <property type="entry name" value="TetR_N"/>
    <property type="match status" value="1"/>
</dbReference>
<evidence type="ECO:0000256" key="1">
    <source>
        <dbReference type="ARBA" id="ARBA00023015"/>
    </source>
</evidence>
<feature type="DNA-binding region" description="H-T-H motif" evidence="4">
    <location>
        <begin position="37"/>
        <end position="56"/>
    </location>
</feature>
<dbReference type="Proteomes" id="UP000184363">
    <property type="component" value="Unassembled WGS sequence"/>
</dbReference>
<evidence type="ECO:0000313" key="6">
    <source>
        <dbReference type="EMBL" id="SHK36716.1"/>
    </source>
</evidence>
<proteinExistence type="predicted"/>
<gene>
    <name evidence="6" type="ORF">SAMN05443637_105190</name>
</gene>
<evidence type="ECO:0000256" key="4">
    <source>
        <dbReference type="PROSITE-ProRule" id="PRU00335"/>
    </source>
</evidence>
<evidence type="ECO:0000259" key="5">
    <source>
        <dbReference type="PROSITE" id="PS50977"/>
    </source>
</evidence>
<organism evidence="6 7">
    <name type="scientific">Pseudonocardia thermophila</name>
    <dbReference type="NCBI Taxonomy" id="1848"/>
    <lineage>
        <taxon>Bacteria</taxon>
        <taxon>Bacillati</taxon>
        <taxon>Actinomycetota</taxon>
        <taxon>Actinomycetes</taxon>
        <taxon>Pseudonocardiales</taxon>
        <taxon>Pseudonocardiaceae</taxon>
        <taxon>Pseudonocardia</taxon>
    </lineage>
</organism>
<evidence type="ECO:0000256" key="3">
    <source>
        <dbReference type="ARBA" id="ARBA00023163"/>
    </source>
</evidence>
<dbReference type="Gene3D" id="1.10.357.10">
    <property type="entry name" value="Tetracycline Repressor, domain 2"/>
    <property type="match status" value="1"/>
</dbReference>
<dbReference type="InterPro" id="IPR036271">
    <property type="entry name" value="Tet_transcr_reg_TetR-rel_C_sf"/>
</dbReference>
<name>A0A1M6RW67_PSETH</name>
<dbReference type="PANTHER" id="PTHR30055:SF234">
    <property type="entry name" value="HTH-TYPE TRANSCRIPTIONAL REGULATOR BETI"/>
    <property type="match status" value="1"/>
</dbReference>
<dbReference type="GO" id="GO:0003700">
    <property type="term" value="F:DNA-binding transcription factor activity"/>
    <property type="evidence" value="ECO:0007669"/>
    <property type="project" value="TreeGrafter"/>
</dbReference>
<keyword evidence="7" id="KW-1185">Reference proteome</keyword>